<dbReference type="RefSeq" id="WP_245928602.1">
    <property type="nucleotide sequence ID" value="NZ_PYGA01000003.1"/>
</dbReference>
<feature type="region of interest" description="Disordered" evidence="1">
    <location>
        <begin position="1"/>
        <end position="26"/>
    </location>
</feature>
<sequence length="149" mass="15878">MSHPRLNNPRASRVKSAEAARVKRPPRHAFNAERAIEALWEKLTHPAAAPIHRGGCSAVAMMSVRHGINIWCRNNQFIWNDIFGSTFTHPAADPEGAAAEIMRPFTPAPPAPAATQASCCDLLMSPPEGVASLPARAPAAPGVLSLSFA</sequence>
<evidence type="ECO:0000313" key="3">
    <source>
        <dbReference type="Proteomes" id="UP000240542"/>
    </source>
</evidence>
<organism evidence="2 3">
    <name type="scientific">Murinocardiopsis flavida</name>
    <dbReference type="NCBI Taxonomy" id="645275"/>
    <lineage>
        <taxon>Bacteria</taxon>
        <taxon>Bacillati</taxon>
        <taxon>Actinomycetota</taxon>
        <taxon>Actinomycetes</taxon>
        <taxon>Streptosporangiales</taxon>
        <taxon>Nocardiopsidaceae</taxon>
        <taxon>Murinocardiopsis</taxon>
    </lineage>
</organism>
<protein>
    <submittedName>
        <fullName evidence="2">Uncharacterized protein</fullName>
    </submittedName>
</protein>
<comment type="caution">
    <text evidence="2">The sequence shown here is derived from an EMBL/GenBank/DDBJ whole genome shotgun (WGS) entry which is preliminary data.</text>
</comment>
<proteinExistence type="predicted"/>
<name>A0A2P8DQM2_9ACTN</name>
<dbReference type="EMBL" id="PYGA01000003">
    <property type="protein sequence ID" value="PSK99508.1"/>
    <property type="molecule type" value="Genomic_DNA"/>
</dbReference>
<reference evidence="2 3" key="1">
    <citation type="submission" date="2018-03" db="EMBL/GenBank/DDBJ databases">
        <title>Genomic Encyclopedia of Archaeal and Bacterial Type Strains, Phase II (KMG-II): from individual species to whole genera.</title>
        <authorList>
            <person name="Goeker M."/>
        </authorList>
    </citation>
    <scope>NUCLEOTIDE SEQUENCE [LARGE SCALE GENOMIC DNA]</scope>
    <source>
        <strain evidence="2 3">DSM 45312</strain>
    </source>
</reference>
<dbReference type="AlphaFoldDB" id="A0A2P8DQM2"/>
<gene>
    <name evidence="2" type="ORF">CLV63_103233</name>
</gene>
<accession>A0A2P8DQM2</accession>
<keyword evidence="3" id="KW-1185">Reference proteome</keyword>
<dbReference type="Proteomes" id="UP000240542">
    <property type="component" value="Unassembled WGS sequence"/>
</dbReference>
<evidence type="ECO:0000256" key="1">
    <source>
        <dbReference type="SAM" id="MobiDB-lite"/>
    </source>
</evidence>
<evidence type="ECO:0000313" key="2">
    <source>
        <dbReference type="EMBL" id="PSK99508.1"/>
    </source>
</evidence>